<dbReference type="InterPro" id="IPR011335">
    <property type="entry name" value="Restrct_endonuc-II-like"/>
</dbReference>
<name>A0A2R8C1G0_9RHOB</name>
<dbReference type="RefSeq" id="WP_245897713.1">
    <property type="nucleotide sequence ID" value="NZ_ONZF01000016.1"/>
</dbReference>
<reference evidence="3 4" key="1">
    <citation type="submission" date="2018-03" db="EMBL/GenBank/DDBJ databases">
        <authorList>
            <person name="Keele B.F."/>
        </authorList>
    </citation>
    <scope>NUCLEOTIDE SEQUENCE [LARGE SCALE GENOMIC DNA]</scope>
    <source>
        <strain evidence="3 4">CECT 8504</strain>
    </source>
</reference>
<dbReference type="InterPro" id="IPR003509">
    <property type="entry name" value="UPF0102_YraN-like"/>
</dbReference>
<sequence>MQLSLDLPRREAPPKPHGPRRRTAEGNVGQLRLDLLPPANPKTEKRHTGTRSYLSGMAAEEQVEVLYVRRGAELVARRWRGGGGELDLVFKEGGGYLFVEVKRATRHDWALERLSQRQIGRIFSAATVFLDACPEGPLTEARFDVATVDITGQIRIIADAFV</sequence>
<evidence type="ECO:0000256" key="1">
    <source>
        <dbReference type="ARBA" id="ARBA00006738"/>
    </source>
</evidence>
<evidence type="ECO:0000313" key="3">
    <source>
        <dbReference type="EMBL" id="SPJ26232.1"/>
    </source>
</evidence>
<dbReference type="GO" id="GO:0003676">
    <property type="term" value="F:nucleic acid binding"/>
    <property type="evidence" value="ECO:0007669"/>
    <property type="project" value="InterPro"/>
</dbReference>
<proteinExistence type="inferred from homology"/>
<dbReference type="Pfam" id="PF02021">
    <property type="entry name" value="UPF0102"/>
    <property type="match status" value="1"/>
</dbReference>
<accession>A0A2R8C1G0</accession>
<protein>
    <submittedName>
        <fullName evidence="3">Uncharacterized protein</fullName>
    </submittedName>
</protein>
<dbReference type="PANTHER" id="PTHR34039:SF1">
    <property type="entry name" value="UPF0102 PROTEIN YRAN"/>
    <property type="match status" value="1"/>
</dbReference>
<keyword evidence="4" id="KW-1185">Reference proteome</keyword>
<dbReference type="PANTHER" id="PTHR34039">
    <property type="entry name" value="UPF0102 PROTEIN YRAN"/>
    <property type="match status" value="1"/>
</dbReference>
<comment type="similarity">
    <text evidence="1">Belongs to the UPF0102 family.</text>
</comment>
<dbReference type="InterPro" id="IPR011856">
    <property type="entry name" value="tRNA_endonuc-like_dom_sf"/>
</dbReference>
<dbReference type="Gene3D" id="3.40.1350.10">
    <property type="match status" value="1"/>
</dbReference>
<organism evidence="3 4">
    <name type="scientific">Palleronia abyssalis</name>
    <dbReference type="NCBI Taxonomy" id="1501240"/>
    <lineage>
        <taxon>Bacteria</taxon>
        <taxon>Pseudomonadati</taxon>
        <taxon>Pseudomonadota</taxon>
        <taxon>Alphaproteobacteria</taxon>
        <taxon>Rhodobacterales</taxon>
        <taxon>Roseobacteraceae</taxon>
        <taxon>Palleronia</taxon>
    </lineage>
</organism>
<dbReference type="Proteomes" id="UP000244912">
    <property type="component" value="Unassembled WGS sequence"/>
</dbReference>
<dbReference type="AlphaFoldDB" id="A0A2R8C1G0"/>
<evidence type="ECO:0000256" key="2">
    <source>
        <dbReference type="SAM" id="MobiDB-lite"/>
    </source>
</evidence>
<feature type="region of interest" description="Disordered" evidence="2">
    <location>
        <begin position="1"/>
        <end position="50"/>
    </location>
</feature>
<evidence type="ECO:0000313" key="4">
    <source>
        <dbReference type="Proteomes" id="UP000244912"/>
    </source>
</evidence>
<gene>
    <name evidence="3" type="ORF">PAA8504_04089</name>
</gene>
<dbReference type="SUPFAM" id="SSF52980">
    <property type="entry name" value="Restriction endonuclease-like"/>
    <property type="match status" value="1"/>
</dbReference>
<dbReference type="EMBL" id="ONZF01000016">
    <property type="protein sequence ID" value="SPJ26232.1"/>
    <property type="molecule type" value="Genomic_DNA"/>
</dbReference>